<dbReference type="Proteomes" id="UP000193411">
    <property type="component" value="Unassembled WGS sequence"/>
</dbReference>
<evidence type="ECO:0000313" key="3">
    <source>
        <dbReference type="Proteomes" id="UP000193411"/>
    </source>
</evidence>
<dbReference type="EMBL" id="MCFL01000002">
    <property type="protein sequence ID" value="ORZ41011.1"/>
    <property type="molecule type" value="Genomic_DNA"/>
</dbReference>
<protein>
    <submittedName>
        <fullName evidence="2">Uncharacterized protein</fullName>
    </submittedName>
</protein>
<organism evidence="2 3">
    <name type="scientific">Catenaria anguillulae PL171</name>
    <dbReference type="NCBI Taxonomy" id="765915"/>
    <lineage>
        <taxon>Eukaryota</taxon>
        <taxon>Fungi</taxon>
        <taxon>Fungi incertae sedis</taxon>
        <taxon>Blastocladiomycota</taxon>
        <taxon>Blastocladiomycetes</taxon>
        <taxon>Blastocladiales</taxon>
        <taxon>Catenariaceae</taxon>
        <taxon>Catenaria</taxon>
    </lineage>
</organism>
<feature type="region of interest" description="Disordered" evidence="1">
    <location>
        <begin position="1"/>
        <end position="90"/>
    </location>
</feature>
<accession>A0A1Y2I4Q8</accession>
<comment type="caution">
    <text evidence="2">The sequence shown here is derived from an EMBL/GenBank/DDBJ whole genome shotgun (WGS) entry which is preliminary data.</text>
</comment>
<feature type="compositionally biased region" description="Polar residues" evidence="1">
    <location>
        <begin position="56"/>
        <end position="72"/>
    </location>
</feature>
<keyword evidence="3" id="KW-1185">Reference proteome</keyword>
<dbReference type="AlphaFoldDB" id="A0A1Y2I4Q8"/>
<name>A0A1Y2I4Q8_9FUNG</name>
<sequence>MDVDDAPHAASASTLFSARRSATPPELIRAGSPRMGGYGRSVTPPDHARLERSGSRHAQSSGRPTTDAGSNNGRRESGARHRMTQKGGAIMKLVKKNRSWGTSVTLHEVDMKRLFVPGWEVFADTRKKDTHTHTPVEHCVRSIVYIFRPIQY</sequence>
<reference evidence="2 3" key="1">
    <citation type="submission" date="2016-07" db="EMBL/GenBank/DDBJ databases">
        <title>Pervasive Adenine N6-methylation of Active Genes in Fungi.</title>
        <authorList>
            <consortium name="DOE Joint Genome Institute"/>
            <person name="Mondo S.J."/>
            <person name="Dannebaum R.O."/>
            <person name="Kuo R.C."/>
            <person name="Labutti K."/>
            <person name="Haridas S."/>
            <person name="Kuo A."/>
            <person name="Salamov A."/>
            <person name="Ahrendt S.R."/>
            <person name="Lipzen A."/>
            <person name="Sullivan W."/>
            <person name="Andreopoulos W.B."/>
            <person name="Clum A."/>
            <person name="Lindquist E."/>
            <person name="Daum C."/>
            <person name="Ramamoorthy G.K."/>
            <person name="Gryganskyi A."/>
            <person name="Culley D."/>
            <person name="Magnuson J.K."/>
            <person name="James T.Y."/>
            <person name="O'Malley M.A."/>
            <person name="Stajich J.E."/>
            <person name="Spatafora J.W."/>
            <person name="Visel A."/>
            <person name="Grigoriev I.V."/>
        </authorList>
    </citation>
    <scope>NUCLEOTIDE SEQUENCE [LARGE SCALE GENOMIC DNA]</scope>
    <source>
        <strain evidence="2 3">PL171</strain>
    </source>
</reference>
<evidence type="ECO:0000313" key="2">
    <source>
        <dbReference type="EMBL" id="ORZ41011.1"/>
    </source>
</evidence>
<proteinExistence type="predicted"/>
<evidence type="ECO:0000256" key="1">
    <source>
        <dbReference type="SAM" id="MobiDB-lite"/>
    </source>
</evidence>
<gene>
    <name evidence="2" type="ORF">BCR44DRAFT_1103881</name>
</gene>